<keyword evidence="4" id="KW-1185">Reference proteome</keyword>
<feature type="transmembrane region" description="Helical" evidence="1">
    <location>
        <begin position="48"/>
        <end position="71"/>
    </location>
</feature>
<dbReference type="InterPro" id="IPR011642">
    <property type="entry name" value="Gate_dom"/>
</dbReference>
<evidence type="ECO:0000259" key="2">
    <source>
        <dbReference type="Pfam" id="PF07670"/>
    </source>
</evidence>
<dbReference type="Pfam" id="PF07670">
    <property type="entry name" value="Gate"/>
    <property type="match status" value="1"/>
</dbReference>
<reference evidence="3" key="1">
    <citation type="submission" date="2020-08" db="EMBL/GenBank/DDBJ databases">
        <title>Genome public.</title>
        <authorList>
            <person name="Liu C."/>
            <person name="Sun Q."/>
        </authorList>
    </citation>
    <scope>NUCLEOTIDE SEQUENCE</scope>
    <source>
        <strain evidence="3">NSJ-44</strain>
    </source>
</reference>
<gene>
    <name evidence="3" type="ORF">H8699_04350</name>
</gene>
<protein>
    <submittedName>
        <fullName evidence="3">Spore maturation protein</fullName>
    </submittedName>
</protein>
<keyword evidence="1" id="KW-1133">Transmembrane helix</keyword>
<dbReference type="EMBL" id="JACRSO010000001">
    <property type="protein sequence ID" value="MBC8528668.1"/>
    <property type="molecule type" value="Genomic_DNA"/>
</dbReference>
<feature type="domain" description="Nucleoside transporter/FeoB GTPase Gate" evidence="2">
    <location>
        <begin position="45"/>
        <end position="145"/>
    </location>
</feature>
<feature type="transmembrane region" description="Helical" evidence="1">
    <location>
        <begin position="119"/>
        <end position="143"/>
    </location>
</feature>
<sequence length="177" mass="18201">MQLLQSAGDLVIPVIIALIVLFAALRGVQGYDVFVQGARQGLGTALRVLPFLTAMLVAVAMLRASGALGALENALAAPLAAIGMPKELLGLTLIRPLSGSAALGVISELFTAYGPDSMIGRMASVMMGSTETVFYTVALYFGVVGVQKTRYTIPAALLAMLAGTVAAIGICNLMWGG</sequence>
<dbReference type="PANTHER" id="PTHR35793:SF2">
    <property type="entry name" value="INNER MEMBRANE PROTEIN YJIG"/>
    <property type="match status" value="1"/>
</dbReference>
<dbReference type="RefSeq" id="WP_249284645.1">
    <property type="nucleotide sequence ID" value="NZ_JACRSO010000001.1"/>
</dbReference>
<feature type="transmembrane region" description="Helical" evidence="1">
    <location>
        <begin position="7"/>
        <end position="28"/>
    </location>
</feature>
<organism evidence="3 4">
    <name type="scientific">Luoshenia tenuis</name>
    <dbReference type="NCBI Taxonomy" id="2763654"/>
    <lineage>
        <taxon>Bacteria</taxon>
        <taxon>Bacillati</taxon>
        <taxon>Bacillota</taxon>
        <taxon>Clostridia</taxon>
        <taxon>Christensenellales</taxon>
        <taxon>Christensenellaceae</taxon>
        <taxon>Luoshenia</taxon>
    </lineage>
</organism>
<keyword evidence="1" id="KW-0472">Membrane</keyword>
<accession>A0A926CYY1</accession>
<dbReference type="InterPro" id="IPR052549">
    <property type="entry name" value="SpmB"/>
</dbReference>
<evidence type="ECO:0000313" key="3">
    <source>
        <dbReference type="EMBL" id="MBC8528668.1"/>
    </source>
</evidence>
<dbReference type="Proteomes" id="UP000654279">
    <property type="component" value="Unassembled WGS sequence"/>
</dbReference>
<dbReference type="AlphaFoldDB" id="A0A926CYY1"/>
<proteinExistence type="predicted"/>
<dbReference type="GO" id="GO:0005886">
    <property type="term" value="C:plasma membrane"/>
    <property type="evidence" value="ECO:0007669"/>
    <property type="project" value="TreeGrafter"/>
</dbReference>
<name>A0A926CYY1_9FIRM</name>
<evidence type="ECO:0000256" key="1">
    <source>
        <dbReference type="SAM" id="Phobius"/>
    </source>
</evidence>
<evidence type="ECO:0000313" key="4">
    <source>
        <dbReference type="Proteomes" id="UP000654279"/>
    </source>
</evidence>
<keyword evidence="1" id="KW-0812">Transmembrane</keyword>
<comment type="caution">
    <text evidence="3">The sequence shown here is derived from an EMBL/GenBank/DDBJ whole genome shotgun (WGS) entry which is preliminary data.</text>
</comment>
<dbReference type="PANTHER" id="PTHR35793">
    <property type="entry name" value="INNER MEMBRANE PROTEIN YJIG"/>
    <property type="match status" value="1"/>
</dbReference>
<feature type="transmembrane region" description="Helical" evidence="1">
    <location>
        <begin position="155"/>
        <end position="175"/>
    </location>
</feature>